<dbReference type="AlphaFoldDB" id="A0AA37W9Q5"/>
<reference evidence="1" key="1">
    <citation type="journal article" date="2014" name="Int. J. Syst. Evol. Microbiol.">
        <title>Complete genome sequence of Corynebacterium casei LMG S-19264T (=DSM 44701T), isolated from a smear-ripened cheese.</title>
        <authorList>
            <consortium name="US DOE Joint Genome Institute (JGI-PGF)"/>
            <person name="Walter F."/>
            <person name="Albersmeier A."/>
            <person name="Kalinowski J."/>
            <person name="Ruckert C."/>
        </authorList>
    </citation>
    <scope>NUCLEOTIDE SEQUENCE</scope>
    <source>
        <strain evidence="1">NBRC 110071</strain>
    </source>
</reference>
<keyword evidence="2" id="KW-1185">Reference proteome</keyword>
<reference evidence="1" key="2">
    <citation type="submission" date="2023-01" db="EMBL/GenBank/DDBJ databases">
        <title>Draft genome sequence of Litoribrevibacter albus strain NBRC 110071.</title>
        <authorList>
            <person name="Sun Q."/>
            <person name="Mori K."/>
        </authorList>
    </citation>
    <scope>NUCLEOTIDE SEQUENCE</scope>
    <source>
        <strain evidence="1">NBRC 110071</strain>
    </source>
</reference>
<evidence type="ECO:0000313" key="1">
    <source>
        <dbReference type="EMBL" id="GLQ33644.1"/>
    </source>
</evidence>
<dbReference type="Proteomes" id="UP001161389">
    <property type="component" value="Unassembled WGS sequence"/>
</dbReference>
<sequence>MDKPLDFISTLIGFTLYPMNIISYLNDPYSIAQTIEHIAKLLSQHTSIVKDHTSAQGILPLRFGELDNQGNFLEFKIPKQFKLTYSTKKKVTSELLYFDILTRQNQFDTALSTLCDTITEYNRNHRPLWSDSSSFFGINILIPLVLKNEAHIPMLIHFLSSTDLHKEKSLTEDLNRVFQTHGWTTKTLELLAARATIIEGKCGQKQIKHLLREGALLQHLQSDLNQNILLEKITEFALLNYSEQEGENTPKTIITQALKSFKGVSDTLTYKCKFLQRSFVEHFPNYLPCSSHLFNGHDR</sequence>
<gene>
    <name evidence="1" type="ORF">GCM10007876_41240</name>
</gene>
<proteinExistence type="predicted"/>
<protein>
    <submittedName>
        <fullName evidence="1">Uncharacterized protein</fullName>
    </submittedName>
</protein>
<organism evidence="1 2">
    <name type="scientific">Litoribrevibacter albus</name>
    <dbReference type="NCBI Taxonomy" id="1473156"/>
    <lineage>
        <taxon>Bacteria</taxon>
        <taxon>Pseudomonadati</taxon>
        <taxon>Pseudomonadota</taxon>
        <taxon>Gammaproteobacteria</taxon>
        <taxon>Oceanospirillales</taxon>
        <taxon>Oceanospirillaceae</taxon>
        <taxon>Litoribrevibacter</taxon>
    </lineage>
</organism>
<evidence type="ECO:0000313" key="2">
    <source>
        <dbReference type="Proteomes" id="UP001161389"/>
    </source>
</evidence>
<accession>A0AA37W9Q5</accession>
<name>A0AA37W9Q5_9GAMM</name>
<dbReference type="EMBL" id="BSNM01000027">
    <property type="protein sequence ID" value="GLQ33644.1"/>
    <property type="molecule type" value="Genomic_DNA"/>
</dbReference>
<comment type="caution">
    <text evidence="1">The sequence shown here is derived from an EMBL/GenBank/DDBJ whole genome shotgun (WGS) entry which is preliminary data.</text>
</comment>
<dbReference type="RefSeq" id="WP_284384155.1">
    <property type="nucleotide sequence ID" value="NZ_BSNM01000027.1"/>
</dbReference>